<comment type="caution">
    <text evidence="3">The sequence shown here is derived from an EMBL/GenBank/DDBJ whole genome shotgun (WGS) entry which is preliminary data.</text>
</comment>
<dbReference type="Pfam" id="PF06985">
    <property type="entry name" value="HET"/>
    <property type="match status" value="1"/>
</dbReference>
<gene>
    <name evidence="3" type="ORF">EK21DRAFT_109282</name>
</gene>
<proteinExistence type="predicted"/>
<feature type="domain" description="Heterokaryon incompatibility" evidence="2">
    <location>
        <begin position="5"/>
        <end position="104"/>
    </location>
</feature>
<reference evidence="3" key="1">
    <citation type="journal article" date="2020" name="Stud. Mycol.">
        <title>101 Dothideomycetes genomes: a test case for predicting lifestyles and emergence of pathogens.</title>
        <authorList>
            <person name="Haridas S."/>
            <person name="Albert R."/>
            <person name="Binder M."/>
            <person name="Bloem J."/>
            <person name="Labutti K."/>
            <person name="Salamov A."/>
            <person name="Andreopoulos B."/>
            <person name="Baker S."/>
            <person name="Barry K."/>
            <person name="Bills G."/>
            <person name="Bluhm B."/>
            <person name="Cannon C."/>
            <person name="Castanera R."/>
            <person name="Culley D."/>
            <person name="Daum C."/>
            <person name="Ezra D."/>
            <person name="Gonzalez J."/>
            <person name="Henrissat B."/>
            <person name="Kuo A."/>
            <person name="Liang C."/>
            <person name="Lipzen A."/>
            <person name="Lutzoni F."/>
            <person name="Magnuson J."/>
            <person name="Mondo S."/>
            <person name="Nolan M."/>
            <person name="Ohm R."/>
            <person name="Pangilinan J."/>
            <person name="Park H.-J."/>
            <person name="Ramirez L."/>
            <person name="Alfaro M."/>
            <person name="Sun H."/>
            <person name="Tritt A."/>
            <person name="Yoshinaga Y."/>
            <person name="Zwiers L.-H."/>
            <person name="Turgeon B."/>
            <person name="Goodwin S."/>
            <person name="Spatafora J."/>
            <person name="Crous P."/>
            <person name="Grigoriev I."/>
        </authorList>
    </citation>
    <scope>NUCLEOTIDE SEQUENCE</scope>
    <source>
        <strain evidence="3">CBS 110217</strain>
    </source>
</reference>
<protein>
    <recommendedName>
        <fullName evidence="2">Heterokaryon incompatibility domain-containing protein</fullName>
    </recommendedName>
</protein>
<feature type="region of interest" description="Disordered" evidence="1">
    <location>
        <begin position="322"/>
        <end position="359"/>
    </location>
</feature>
<evidence type="ECO:0000259" key="2">
    <source>
        <dbReference type="Pfam" id="PF06985"/>
    </source>
</evidence>
<evidence type="ECO:0000313" key="3">
    <source>
        <dbReference type="EMBL" id="KAF2033145.1"/>
    </source>
</evidence>
<dbReference type="InterPro" id="IPR010730">
    <property type="entry name" value="HET"/>
</dbReference>
<name>A0A9P4HE55_9PLEO</name>
<dbReference type="Proteomes" id="UP000799777">
    <property type="component" value="Unassembled WGS sequence"/>
</dbReference>
<evidence type="ECO:0000256" key="1">
    <source>
        <dbReference type="SAM" id="MobiDB-lite"/>
    </source>
</evidence>
<keyword evidence="4" id="KW-1185">Reference proteome</keyword>
<sequence>MAPAYFAVSWKWSSRNECAPSGASIQESFEYYIRRPGGSQHRSSFPDRYMDRVILLAQSFGINRIWVDRECIYQEEAHDKELGVQVMDLVYETATKAVGLLTSPLMHQDEIDTLAQLLRGDMLGDGDDGCPELKSWVDGPKQAIVGGIISDLQSFWTNCGLVDLIQQSLDIDRDPRARGKDNAVSQVVLKMFAALVDALAECHDLYLARLQSETEDSPPFTIFIAPHGGQHWGTHFHNSPESPVFVFTSWENRRTSPNQERLASIEVIEVDGSASLLEGKRDGQSYLLKDIGWVHGVWDARKTLMTTCVFPFMNHGHHTRYEKQDEGVQGSEVHKPVSGDMNSAGQMRKRASSLHDEGS</sequence>
<feature type="compositionally biased region" description="Basic and acidic residues" evidence="1">
    <location>
        <begin position="322"/>
        <end position="337"/>
    </location>
</feature>
<evidence type="ECO:0000313" key="4">
    <source>
        <dbReference type="Proteomes" id="UP000799777"/>
    </source>
</evidence>
<organism evidence="3 4">
    <name type="scientific">Setomelanomma holmii</name>
    <dbReference type="NCBI Taxonomy" id="210430"/>
    <lineage>
        <taxon>Eukaryota</taxon>
        <taxon>Fungi</taxon>
        <taxon>Dikarya</taxon>
        <taxon>Ascomycota</taxon>
        <taxon>Pezizomycotina</taxon>
        <taxon>Dothideomycetes</taxon>
        <taxon>Pleosporomycetidae</taxon>
        <taxon>Pleosporales</taxon>
        <taxon>Pleosporineae</taxon>
        <taxon>Phaeosphaeriaceae</taxon>
        <taxon>Setomelanomma</taxon>
    </lineage>
</organism>
<accession>A0A9P4HE55</accession>
<dbReference type="AlphaFoldDB" id="A0A9P4HE55"/>
<dbReference type="OrthoDB" id="3690947at2759"/>
<dbReference type="EMBL" id="ML978168">
    <property type="protein sequence ID" value="KAF2033145.1"/>
    <property type="molecule type" value="Genomic_DNA"/>
</dbReference>